<dbReference type="InterPro" id="IPR013216">
    <property type="entry name" value="Methyltransf_11"/>
</dbReference>
<feature type="domain" description="Glycosyltransferase 2-like" evidence="3">
    <location>
        <begin position="664"/>
        <end position="790"/>
    </location>
</feature>
<dbReference type="SUPFAM" id="SSF53448">
    <property type="entry name" value="Nucleotide-diphospho-sugar transferases"/>
    <property type="match status" value="1"/>
</dbReference>
<dbReference type="CDD" id="cd02440">
    <property type="entry name" value="AdoMet_MTases"/>
    <property type="match status" value="1"/>
</dbReference>
<dbReference type="PANTHER" id="PTHR43591:SF24">
    <property type="entry name" value="2-METHOXY-6-POLYPRENYL-1,4-BENZOQUINOL METHYLASE, MITOCHONDRIAL"/>
    <property type="match status" value="1"/>
</dbReference>
<reference evidence="6 7" key="1">
    <citation type="journal article" date="2019" name="Int. J. Syst. Evol. Microbiol.">
        <title>The Global Catalogue of Microorganisms (GCM) 10K type strain sequencing project: providing services to taxonomists for standard genome sequencing and annotation.</title>
        <authorList>
            <consortium name="The Broad Institute Genomics Platform"/>
            <consortium name="The Broad Institute Genome Sequencing Center for Infectious Disease"/>
            <person name="Wu L."/>
            <person name="Ma J."/>
        </authorList>
    </citation>
    <scope>NUCLEOTIDE SEQUENCE [LARGE SCALE GENOMIC DNA]</scope>
    <source>
        <strain evidence="6 7">JCM 3146</strain>
    </source>
</reference>
<sequence length="886" mass="99251">MANSDRISEVYKGEIWAESTQRVARDRIHWLVGQATGDVLDIGCSQGIASILCARRGLTVLGVDVQADRIEYANRERDAEPEEVRARLEFRLADASALDLPDASFDTVIMGEIVEHIPDASPFLKEAARVLRPDGVLALTTPFGLSRHHDHYATFYVDSLVRLLAPYVSIESLDIVDRYLRVRAHPGPMADPDRLILESQPMLERAFVAIQETMQDEKERMRRYDIAIARYEQVNARMKNLEARLAHQSYRTEYVTWQLKSAKNRKWWRLGEALWSAKRPADALKLPKTVASALKTPPRLAEPKPDTTTGSPDQTGHYSAIAIPDVVVPDGPVARDLKVAVILDVFSATAFRYEWQQIRFGPDDWREVLERERPALLFVESAWHGNDGRWATMMSAAGAPKQPVRDLVAWCRAQGIPTVFWNKEDPPNFDRFIETAKLFDHVFTVDADCIPRYVEALGHDRVALLPFGAQPRIHNPVAVPGGRKYEVAFAGTYHSKKYPERAAQMDTILAPAREFDLHIYSRISDDPDFRFPPEYADHIVGSLPYEKMLAAYKAYKIFLNVNSVTKSPTMCARRVFELSACGTPVVSGHSRALEEVFGDLVRLSTTPQQTTEALVELMKSEDLRDRIGHLAMREVFGRHLYGHRAETILSAAGVSAPRRERSISVILPTNRPEQIDHAIEQVARQVHRPLQLVLVTHGFTSDRAAAKARAAGLENVVVLSADAGLTLGAVLNLGIDAADGAYLAKMDDDNLYGPHYLSDLAYAFDYTTAGLVGKGAHYCEMRTHGVTLLRFPHLEHTEAELIQGGTILADGDVLRRLRFSDLPRAVDSDLLRRAQAEGVGIHSADRFNFVSVRGDREAHTWKVSDEELMRHGRVAFHGPAEEHVVF</sequence>
<feature type="domain" description="Methyltransferase type 11" evidence="4">
    <location>
        <begin position="40"/>
        <end position="138"/>
    </location>
</feature>
<keyword evidence="1" id="KW-0175">Coiled coil</keyword>
<organism evidence="6 7">
    <name type="scientific">Actinoallomurus spadix</name>
    <dbReference type="NCBI Taxonomy" id="79912"/>
    <lineage>
        <taxon>Bacteria</taxon>
        <taxon>Bacillati</taxon>
        <taxon>Actinomycetota</taxon>
        <taxon>Actinomycetes</taxon>
        <taxon>Streptosporangiales</taxon>
        <taxon>Thermomonosporaceae</taxon>
        <taxon>Actinoallomurus</taxon>
    </lineage>
</organism>
<evidence type="ECO:0008006" key="8">
    <source>
        <dbReference type="Google" id="ProtNLM"/>
    </source>
</evidence>
<dbReference type="SUPFAM" id="SSF53335">
    <property type="entry name" value="S-adenosyl-L-methionine-dependent methyltransferases"/>
    <property type="match status" value="1"/>
</dbReference>
<dbReference type="SUPFAM" id="SSF53756">
    <property type="entry name" value="UDP-Glycosyltransferase/glycogen phosphorylase"/>
    <property type="match status" value="1"/>
</dbReference>
<dbReference type="Gene3D" id="3.40.50.2000">
    <property type="entry name" value="Glycogen Phosphorylase B"/>
    <property type="match status" value="1"/>
</dbReference>
<dbReference type="CDD" id="cd00761">
    <property type="entry name" value="Glyco_tranf_GTA_type"/>
    <property type="match status" value="1"/>
</dbReference>
<feature type="domain" description="Spore protein YkvP/CgeB glycosyl transferase-like" evidence="5">
    <location>
        <begin position="509"/>
        <end position="649"/>
    </location>
</feature>
<evidence type="ECO:0000259" key="3">
    <source>
        <dbReference type="Pfam" id="PF00535"/>
    </source>
</evidence>
<dbReference type="InterPro" id="IPR029063">
    <property type="entry name" value="SAM-dependent_MTases_sf"/>
</dbReference>
<dbReference type="PANTHER" id="PTHR43591">
    <property type="entry name" value="METHYLTRANSFERASE"/>
    <property type="match status" value="1"/>
</dbReference>
<evidence type="ECO:0000313" key="7">
    <source>
        <dbReference type="Proteomes" id="UP001501822"/>
    </source>
</evidence>
<dbReference type="EMBL" id="BAAABM010000029">
    <property type="protein sequence ID" value="GAA0342177.1"/>
    <property type="molecule type" value="Genomic_DNA"/>
</dbReference>
<dbReference type="Proteomes" id="UP001501822">
    <property type="component" value="Unassembled WGS sequence"/>
</dbReference>
<dbReference type="Gene3D" id="3.90.550.10">
    <property type="entry name" value="Spore Coat Polysaccharide Biosynthesis Protein SpsA, Chain A"/>
    <property type="match status" value="1"/>
</dbReference>
<feature type="region of interest" description="Disordered" evidence="2">
    <location>
        <begin position="294"/>
        <end position="314"/>
    </location>
</feature>
<proteinExistence type="predicted"/>
<evidence type="ECO:0000256" key="2">
    <source>
        <dbReference type="SAM" id="MobiDB-lite"/>
    </source>
</evidence>
<evidence type="ECO:0000259" key="4">
    <source>
        <dbReference type="Pfam" id="PF08241"/>
    </source>
</evidence>
<dbReference type="InterPro" id="IPR029044">
    <property type="entry name" value="Nucleotide-diphossugar_trans"/>
</dbReference>
<evidence type="ECO:0000256" key="1">
    <source>
        <dbReference type="SAM" id="Coils"/>
    </source>
</evidence>
<name>A0ABN0WMT5_9ACTN</name>
<evidence type="ECO:0000259" key="5">
    <source>
        <dbReference type="Pfam" id="PF13524"/>
    </source>
</evidence>
<dbReference type="InterPro" id="IPR055259">
    <property type="entry name" value="YkvP/CgeB_Glyco_trans-like"/>
</dbReference>
<dbReference type="InterPro" id="IPR001173">
    <property type="entry name" value="Glyco_trans_2-like"/>
</dbReference>
<gene>
    <name evidence="6" type="ORF">GCM10010151_34700</name>
</gene>
<feature type="coiled-coil region" evidence="1">
    <location>
        <begin position="214"/>
        <end position="251"/>
    </location>
</feature>
<evidence type="ECO:0000313" key="6">
    <source>
        <dbReference type="EMBL" id="GAA0342177.1"/>
    </source>
</evidence>
<accession>A0ABN0WMT5</accession>
<keyword evidence="7" id="KW-1185">Reference proteome</keyword>
<dbReference type="Pfam" id="PF00535">
    <property type="entry name" value="Glycos_transf_2"/>
    <property type="match status" value="1"/>
</dbReference>
<dbReference type="Pfam" id="PF08241">
    <property type="entry name" value="Methyltransf_11"/>
    <property type="match status" value="1"/>
</dbReference>
<dbReference type="Pfam" id="PF13524">
    <property type="entry name" value="Glyco_trans_1_2"/>
    <property type="match status" value="1"/>
</dbReference>
<dbReference type="RefSeq" id="WP_252798694.1">
    <property type="nucleotide sequence ID" value="NZ_BAAABM010000029.1"/>
</dbReference>
<protein>
    <recommendedName>
        <fullName evidence="8">Glycosyltransferase</fullName>
    </recommendedName>
</protein>
<dbReference type="Gene3D" id="3.40.50.150">
    <property type="entry name" value="Vaccinia Virus protein VP39"/>
    <property type="match status" value="1"/>
</dbReference>
<comment type="caution">
    <text evidence="6">The sequence shown here is derived from an EMBL/GenBank/DDBJ whole genome shotgun (WGS) entry which is preliminary data.</text>
</comment>